<evidence type="ECO:0000313" key="2">
    <source>
        <dbReference type="Proteomes" id="UP001231649"/>
    </source>
</evidence>
<accession>A0ACC2PYT0</accession>
<keyword evidence="2" id="KW-1185">Reference proteome</keyword>
<organism evidence="1 2">
    <name type="scientific">Mythimna loreyi</name>
    <dbReference type="NCBI Taxonomy" id="667449"/>
    <lineage>
        <taxon>Eukaryota</taxon>
        <taxon>Metazoa</taxon>
        <taxon>Ecdysozoa</taxon>
        <taxon>Arthropoda</taxon>
        <taxon>Hexapoda</taxon>
        <taxon>Insecta</taxon>
        <taxon>Pterygota</taxon>
        <taxon>Neoptera</taxon>
        <taxon>Endopterygota</taxon>
        <taxon>Lepidoptera</taxon>
        <taxon>Glossata</taxon>
        <taxon>Ditrysia</taxon>
        <taxon>Noctuoidea</taxon>
        <taxon>Noctuidae</taxon>
        <taxon>Noctuinae</taxon>
        <taxon>Hadenini</taxon>
        <taxon>Mythimna</taxon>
    </lineage>
</organism>
<name>A0ACC2PYT0_9NEOP</name>
<evidence type="ECO:0000313" key="1">
    <source>
        <dbReference type="EMBL" id="KAJ8704212.1"/>
    </source>
</evidence>
<gene>
    <name evidence="1" type="ORF">PYW08_012936</name>
</gene>
<sequence>MKYVKENYATIKQVEEINRKNDLHNLEHSPTENSQGNINRQRGAYLLEERSYMEMCDSKCEANRTTTQQEQNRNDMCLATKLLPAGSSTADQITACKFQGQTSSPQALPRTVKAGVSLSLPHTVSKEQRVLAITGTAVSTVGGAAMSSQRRSEPDSEATARVQVTGMQTDNINRPTEPCIAAIDKTWASIVEEGGTWKQVTNRKRTNNRFIGKKGKATAQPDSKLKAADIRIKGIRISAALYLMLIYIMF</sequence>
<protein>
    <submittedName>
        <fullName evidence="1">Uncharacterized protein</fullName>
    </submittedName>
</protein>
<comment type="caution">
    <text evidence="1">The sequence shown here is derived from an EMBL/GenBank/DDBJ whole genome shotgun (WGS) entry which is preliminary data.</text>
</comment>
<dbReference type="Proteomes" id="UP001231649">
    <property type="component" value="Chromosome 32"/>
</dbReference>
<dbReference type="EMBL" id="CM056808">
    <property type="protein sequence ID" value="KAJ8704212.1"/>
    <property type="molecule type" value="Genomic_DNA"/>
</dbReference>
<proteinExistence type="predicted"/>
<reference evidence="1" key="1">
    <citation type="submission" date="2023-03" db="EMBL/GenBank/DDBJ databases">
        <title>Chromosome-level genomes of two armyworms, Mythimna separata and Mythimna loreyi, provide insights into the biosynthesis and reception of sex pheromones.</title>
        <authorList>
            <person name="Zhao H."/>
        </authorList>
    </citation>
    <scope>NUCLEOTIDE SEQUENCE</scope>
    <source>
        <strain evidence="1">BeijingLab</strain>
    </source>
</reference>